<name>A0ABY5QVP9_9HYPH</name>
<evidence type="ECO:0000313" key="1">
    <source>
        <dbReference type="EMBL" id="UVC15173.1"/>
    </source>
</evidence>
<organism evidence="1 2">
    <name type="scientific">Mesorhizobium onobrychidis</name>
    <dbReference type="NCBI Taxonomy" id="2775404"/>
    <lineage>
        <taxon>Bacteria</taxon>
        <taxon>Pseudomonadati</taxon>
        <taxon>Pseudomonadota</taxon>
        <taxon>Alphaproteobacteria</taxon>
        <taxon>Hyphomicrobiales</taxon>
        <taxon>Phyllobacteriaceae</taxon>
        <taxon>Mesorhizobium</taxon>
    </lineage>
</organism>
<proteinExistence type="predicted"/>
<dbReference type="EMBL" id="CP062229">
    <property type="protein sequence ID" value="UVC15173.1"/>
    <property type="molecule type" value="Genomic_DNA"/>
</dbReference>
<sequence length="76" mass="8441">MEENSTVDIDLAKSVFQIHAIDARRQCYRPATVASQQMLKFFEQLAPCPLGWRRAALPTTGRELGIGDMGMAEVVC</sequence>
<gene>
    <name evidence="1" type="ORF">IHQ72_32135</name>
</gene>
<dbReference type="Proteomes" id="UP001058098">
    <property type="component" value="Chromosome"/>
</dbReference>
<accession>A0ABY5QVP9</accession>
<evidence type="ECO:0000313" key="2">
    <source>
        <dbReference type="Proteomes" id="UP001058098"/>
    </source>
</evidence>
<keyword evidence="2" id="KW-1185">Reference proteome</keyword>
<evidence type="ECO:0008006" key="3">
    <source>
        <dbReference type="Google" id="ProtNLM"/>
    </source>
</evidence>
<protein>
    <recommendedName>
        <fullName evidence="3">Transposase</fullName>
    </recommendedName>
</protein>
<reference evidence="1" key="1">
    <citation type="submission" date="2020-09" db="EMBL/GenBank/DDBJ databases">
        <title>Rhizobia associated with sainfoin plants.</title>
        <authorList>
            <person name="Asharfi S."/>
            <person name="Kuzmanovic N."/>
            <person name="Bunk B."/>
            <person name="Sproeer C."/>
            <person name="Becker M."/>
            <person name="Thuenen T."/>
        </authorList>
    </citation>
    <scope>NUCLEOTIDE SEQUENCE</scope>
    <source>
        <strain evidence="1">OM4</strain>
    </source>
</reference>